<organism evidence="2 3">
    <name type="scientific">Candidatus Kaiserbacteria bacterium RIFCSPLOWO2_12_FULL_45_26</name>
    <dbReference type="NCBI Taxonomy" id="1798525"/>
    <lineage>
        <taxon>Bacteria</taxon>
        <taxon>Candidatus Kaiseribacteriota</taxon>
    </lineage>
</organism>
<dbReference type="Proteomes" id="UP000177325">
    <property type="component" value="Unassembled WGS sequence"/>
</dbReference>
<name>A0A1F6FG25_9BACT</name>
<feature type="compositionally biased region" description="Basic and acidic residues" evidence="1">
    <location>
        <begin position="53"/>
        <end position="63"/>
    </location>
</feature>
<feature type="compositionally biased region" description="Basic residues" evidence="1">
    <location>
        <begin position="43"/>
        <end position="52"/>
    </location>
</feature>
<proteinExistence type="predicted"/>
<evidence type="ECO:0000313" key="3">
    <source>
        <dbReference type="Proteomes" id="UP000177325"/>
    </source>
</evidence>
<comment type="caution">
    <text evidence="2">The sequence shown here is derived from an EMBL/GenBank/DDBJ whole genome shotgun (WGS) entry which is preliminary data.</text>
</comment>
<gene>
    <name evidence="2" type="ORF">A3G90_01955</name>
</gene>
<feature type="region of interest" description="Disordered" evidence="1">
    <location>
        <begin position="29"/>
        <end position="63"/>
    </location>
</feature>
<evidence type="ECO:0000313" key="2">
    <source>
        <dbReference type="EMBL" id="OGG84823.1"/>
    </source>
</evidence>
<feature type="compositionally biased region" description="Basic and acidic residues" evidence="1">
    <location>
        <begin position="29"/>
        <end position="42"/>
    </location>
</feature>
<accession>A0A1F6FG25</accession>
<reference evidence="2 3" key="1">
    <citation type="journal article" date="2016" name="Nat. Commun.">
        <title>Thousands of microbial genomes shed light on interconnected biogeochemical processes in an aquifer system.</title>
        <authorList>
            <person name="Anantharaman K."/>
            <person name="Brown C.T."/>
            <person name="Hug L.A."/>
            <person name="Sharon I."/>
            <person name="Castelle C.J."/>
            <person name="Probst A.J."/>
            <person name="Thomas B.C."/>
            <person name="Singh A."/>
            <person name="Wilkins M.J."/>
            <person name="Karaoz U."/>
            <person name="Brodie E.L."/>
            <person name="Williams K.H."/>
            <person name="Hubbard S.S."/>
            <person name="Banfield J.F."/>
        </authorList>
    </citation>
    <scope>NUCLEOTIDE SEQUENCE [LARGE SCALE GENOMIC DNA]</scope>
</reference>
<protein>
    <submittedName>
        <fullName evidence="2">Uncharacterized protein</fullName>
    </submittedName>
</protein>
<dbReference type="EMBL" id="MFMM01000001">
    <property type="protein sequence ID" value="OGG84823.1"/>
    <property type="molecule type" value="Genomic_DNA"/>
</dbReference>
<sequence length="63" mass="6974">MTSPIDKLPPAVRRIAKTVAALAVDQILDDPKSGLNKADHKTLRGRNRKLKREIKSEHSSETA</sequence>
<evidence type="ECO:0000256" key="1">
    <source>
        <dbReference type="SAM" id="MobiDB-lite"/>
    </source>
</evidence>
<dbReference type="AlphaFoldDB" id="A0A1F6FG25"/>